<dbReference type="PANTHER" id="PTHR14969:SF13">
    <property type="entry name" value="AT30094P"/>
    <property type="match status" value="1"/>
</dbReference>
<feature type="domain" description="Phosphatidic acid phosphatase type 2/haloperoxidase" evidence="2">
    <location>
        <begin position="62"/>
        <end position="167"/>
    </location>
</feature>
<feature type="transmembrane region" description="Helical" evidence="1">
    <location>
        <begin position="32"/>
        <end position="50"/>
    </location>
</feature>
<proteinExistence type="predicted"/>
<accession>A0A370N643</accession>
<dbReference type="SUPFAM" id="SSF48317">
    <property type="entry name" value="Acid phosphatase/Vanadium-dependent haloperoxidase"/>
    <property type="match status" value="1"/>
</dbReference>
<evidence type="ECO:0000259" key="2">
    <source>
        <dbReference type="SMART" id="SM00014"/>
    </source>
</evidence>
<feature type="transmembrane region" description="Helical" evidence="1">
    <location>
        <begin position="7"/>
        <end position="26"/>
    </location>
</feature>
<dbReference type="GO" id="GO:0050380">
    <property type="term" value="F:undecaprenyl-diphosphatase activity"/>
    <property type="evidence" value="ECO:0007669"/>
    <property type="project" value="InterPro"/>
</dbReference>
<dbReference type="CDD" id="cd03385">
    <property type="entry name" value="PAP2_BcrC_like"/>
    <property type="match status" value="1"/>
</dbReference>
<keyword evidence="1" id="KW-1133">Transmembrane helix</keyword>
<name>A0A370N643_9BURK</name>
<sequence>MNTLEAFNQALFLMINATTSTAAWQIEVARLLADYVIYLVPLMLVAIWLAGDEHQRGTAVRACCVTLLALGVNQLIGLAWQHPRPDVIGLGHTFLQHASDSSFPSDHGTVFASIALTLWSGGLRRYGMLTLLSGAAVAWARVFVGVHFPFDMVGAVAIACLAFLLVAPLWRLGGAMVTRGLIVLYRTLFAWPINRGWLSS</sequence>
<gene>
    <name evidence="3" type="ORF">DLM46_19995</name>
</gene>
<organism evidence="3 4">
    <name type="scientific">Paraburkholderia lacunae</name>
    <dbReference type="NCBI Taxonomy" id="2211104"/>
    <lineage>
        <taxon>Bacteria</taxon>
        <taxon>Pseudomonadati</taxon>
        <taxon>Pseudomonadota</taxon>
        <taxon>Betaproteobacteria</taxon>
        <taxon>Burkholderiales</taxon>
        <taxon>Burkholderiaceae</taxon>
        <taxon>Paraburkholderia</taxon>
    </lineage>
</organism>
<dbReference type="Proteomes" id="UP000254875">
    <property type="component" value="Unassembled WGS sequence"/>
</dbReference>
<dbReference type="EMBL" id="QHKS01000012">
    <property type="protein sequence ID" value="RDK01080.1"/>
    <property type="molecule type" value="Genomic_DNA"/>
</dbReference>
<keyword evidence="1" id="KW-0812">Transmembrane</keyword>
<keyword evidence="1" id="KW-0472">Membrane</keyword>
<dbReference type="OrthoDB" id="9801622at2"/>
<feature type="transmembrane region" description="Helical" evidence="1">
    <location>
        <begin position="126"/>
        <end position="146"/>
    </location>
</feature>
<dbReference type="PANTHER" id="PTHR14969">
    <property type="entry name" value="SPHINGOSINE-1-PHOSPHATE PHOSPHOHYDROLASE"/>
    <property type="match status" value="1"/>
</dbReference>
<evidence type="ECO:0000256" key="1">
    <source>
        <dbReference type="SAM" id="Phobius"/>
    </source>
</evidence>
<dbReference type="SMART" id="SM00014">
    <property type="entry name" value="acidPPc"/>
    <property type="match status" value="1"/>
</dbReference>
<dbReference type="Gene3D" id="1.20.144.10">
    <property type="entry name" value="Phosphatidic acid phosphatase type 2/haloperoxidase"/>
    <property type="match status" value="1"/>
</dbReference>
<protein>
    <submittedName>
        <fullName evidence="3">Undecaprenyl-diphosphatase</fullName>
    </submittedName>
</protein>
<dbReference type="AlphaFoldDB" id="A0A370N643"/>
<comment type="caution">
    <text evidence="3">The sequence shown here is derived from an EMBL/GenBank/DDBJ whole genome shotgun (WGS) entry which is preliminary data.</text>
</comment>
<evidence type="ECO:0000313" key="3">
    <source>
        <dbReference type="EMBL" id="RDK01080.1"/>
    </source>
</evidence>
<evidence type="ECO:0000313" key="4">
    <source>
        <dbReference type="Proteomes" id="UP000254875"/>
    </source>
</evidence>
<dbReference type="GO" id="GO:0005886">
    <property type="term" value="C:plasma membrane"/>
    <property type="evidence" value="ECO:0007669"/>
    <property type="project" value="InterPro"/>
</dbReference>
<dbReference type="Pfam" id="PF01569">
    <property type="entry name" value="PAP2"/>
    <property type="match status" value="1"/>
</dbReference>
<keyword evidence="4" id="KW-1185">Reference proteome</keyword>
<dbReference type="InterPro" id="IPR000326">
    <property type="entry name" value="PAP2/HPO"/>
</dbReference>
<reference evidence="4" key="1">
    <citation type="submission" date="2018-05" db="EMBL/GenBank/DDBJ databases">
        <authorList>
            <person name="Feng T."/>
        </authorList>
    </citation>
    <scope>NUCLEOTIDE SEQUENCE [LARGE SCALE GENOMIC DNA]</scope>
    <source>
        <strain evidence="4">S27</strain>
    </source>
</reference>
<dbReference type="InterPro" id="IPR036938">
    <property type="entry name" value="PAP2/HPO_sf"/>
</dbReference>
<feature type="transmembrane region" description="Helical" evidence="1">
    <location>
        <begin position="152"/>
        <end position="170"/>
    </location>
</feature>
<dbReference type="RefSeq" id="WP_115102934.1">
    <property type="nucleotide sequence ID" value="NZ_QHKS01000012.1"/>
</dbReference>
<feature type="transmembrane region" description="Helical" evidence="1">
    <location>
        <begin position="62"/>
        <end position="81"/>
    </location>
</feature>
<dbReference type="InterPro" id="IPR033879">
    <property type="entry name" value="UPP_Pase"/>
</dbReference>